<dbReference type="EMBL" id="JAQJAC010000008">
    <property type="protein sequence ID" value="KAJ5575415.1"/>
    <property type="molecule type" value="Genomic_DNA"/>
</dbReference>
<name>A0AAD6GNE0_9EURO</name>
<evidence type="ECO:0000313" key="2">
    <source>
        <dbReference type="Proteomes" id="UP001216150"/>
    </source>
</evidence>
<protein>
    <submittedName>
        <fullName evidence="1">Uncharacterized protein</fullName>
    </submittedName>
</protein>
<organism evidence="1 2">
    <name type="scientific">Penicillium hetheringtonii</name>
    <dbReference type="NCBI Taxonomy" id="911720"/>
    <lineage>
        <taxon>Eukaryota</taxon>
        <taxon>Fungi</taxon>
        <taxon>Dikarya</taxon>
        <taxon>Ascomycota</taxon>
        <taxon>Pezizomycotina</taxon>
        <taxon>Eurotiomycetes</taxon>
        <taxon>Eurotiomycetidae</taxon>
        <taxon>Eurotiales</taxon>
        <taxon>Aspergillaceae</taxon>
        <taxon>Penicillium</taxon>
    </lineage>
</organism>
<keyword evidence="2" id="KW-1185">Reference proteome</keyword>
<accession>A0AAD6GNE0</accession>
<sequence>MKRPFRVANGGLTAAIRSARGTRTRRLPAVQFQSAFEVMHMLHLPAVASAAAKAGAGLRRVNFNFSEEMETCETILSSEQGTPEIMIQLRTPVKADMLSLLHRNPSQHR</sequence>
<evidence type="ECO:0000313" key="1">
    <source>
        <dbReference type="EMBL" id="KAJ5575415.1"/>
    </source>
</evidence>
<gene>
    <name evidence="1" type="ORF">N7450_009314</name>
</gene>
<dbReference type="Proteomes" id="UP001216150">
    <property type="component" value="Unassembled WGS sequence"/>
</dbReference>
<proteinExistence type="predicted"/>
<dbReference type="AlphaFoldDB" id="A0AAD6GNE0"/>
<comment type="caution">
    <text evidence="1">The sequence shown here is derived from an EMBL/GenBank/DDBJ whole genome shotgun (WGS) entry which is preliminary data.</text>
</comment>
<reference evidence="1 2" key="1">
    <citation type="journal article" date="2023" name="IMA Fungus">
        <title>Comparative genomic study of the Penicillium genus elucidates a diverse pangenome and 15 lateral gene transfer events.</title>
        <authorList>
            <person name="Petersen C."/>
            <person name="Sorensen T."/>
            <person name="Nielsen M.R."/>
            <person name="Sondergaard T.E."/>
            <person name="Sorensen J.L."/>
            <person name="Fitzpatrick D.A."/>
            <person name="Frisvad J.C."/>
            <person name="Nielsen K.L."/>
        </authorList>
    </citation>
    <scope>NUCLEOTIDE SEQUENCE [LARGE SCALE GENOMIC DNA]</scope>
    <source>
        <strain evidence="1 2">IBT 29057</strain>
    </source>
</reference>